<dbReference type="SUPFAM" id="SSF56935">
    <property type="entry name" value="Porins"/>
    <property type="match status" value="1"/>
</dbReference>
<evidence type="ECO:0000256" key="1">
    <source>
        <dbReference type="ARBA" id="ARBA00004571"/>
    </source>
</evidence>
<evidence type="ECO:0000256" key="5">
    <source>
        <dbReference type="ARBA" id="ARBA00022692"/>
    </source>
</evidence>
<feature type="chain" id="PRO_5031360759" evidence="13">
    <location>
        <begin position="31"/>
        <end position="371"/>
    </location>
</feature>
<evidence type="ECO:0000256" key="12">
    <source>
        <dbReference type="SAM" id="MobiDB-lite"/>
    </source>
</evidence>
<dbReference type="InterPro" id="IPR036942">
    <property type="entry name" value="Beta-barrel_TonB_sf"/>
</dbReference>
<keyword evidence="4" id="KW-0410">Iron transport</keyword>
<evidence type="ECO:0000259" key="14">
    <source>
        <dbReference type="Pfam" id="PF07715"/>
    </source>
</evidence>
<dbReference type="PROSITE" id="PS52016">
    <property type="entry name" value="TONB_DEPENDENT_REC_3"/>
    <property type="match status" value="1"/>
</dbReference>
<dbReference type="Proteomes" id="UP000487117">
    <property type="component" value="Unassembled WGS sequence"/>
</dbReference>
<comment type="caution">
    <text evidence="15">The sequence shown here is derived from an EMBL/GenBank/DDBJ whole genome shotgun (WGS) entry which is preliminary data.</text>
</comment>
<dbReference type="Gene3D" id="2.40.170.20">
    <property type="entry name" value="TonB-dependent receptor, beta-barrel domain"/>
    <property type="match status" value="1"/>
</dbReference>
<comment type="subcellular location">
    <subcellularLocation>
        <location evidence="1 11">Cell outer membrane</location>
        <topology evidence="1 11">Multi-pass membrane protein</topology>
    </subcellularLocation>
</comment>
<dbReference type="Pfam" id="PF07715">
    <property type="entry name" value="Plug"/>
    <property type="match status" value="1"/>
</dbReference>
<dbReference type="PANTHER" id="PTHR32552">
    <property type="entry name" value="FERRICHROME IRON RECEPTOR-RELATED"/>
    <property type="match status" value="1"/>
</dbReference>
<dbReference type="GO" id="GO:0009279">
    <property type="term" value="C:cell outer membrane"/>
    <property type="evidence" value="ECO:0007669"/>
    <property type="project" value="UniProtKB-SubCell"/>
</dbReference>
<accession>A0A7V8FJA2</accession>
<feature type="domain" description="TonB-dependent receptor plug" evidence="14">
    <location>
        <begin position="60"/>
        <end position="171"/>
    </location>
</feature>
<organism evidence="15 16">
    <name type="scientific">Stenotrophomonas maltophilia</name>
    <name type="common">Pseudomonas maltophilia</name>
    <name type="synonym">Xanthomonas maltophilia</name>
    <dbReference type="NCBI Taxonomy" id="40324"/>
    <lineage>
        <taxon>Bacteria</taxon>
        <taxon>Pseudomonadati</taxon>
        <taxon>Pseudomonadota</taxon>
        <taxon>Gammaproteobacteria</taxon>
        <taxon>Lysobacterales</taxon>
        <taxon>Lysobacteraceae</taxon>
        <taxon>Stenotrophomonas</taxon>
        <taxon>Stenotrophomonas maltophilia group</taxon>
    </lineage>
</organism>
<keyword evidence="9 11" id="KW-0472">Membrane</keyword>
<evidence type="ECO:0000256" key="9">
    <source>
        <dbReference type="ARBA" id="ARBA00023136"/>
    </source>
</evidence>
<evidence type="ECO:0000256" key="6">
    <source>
        <dbReference type="ARBA" id="ARBA00023004"/>
    </source>
</evidence>
<name>A0A7V8FJA2_STEMA</name>
<sequence>MRHCSLRINTLSLACTAGLLTLGIGPLAIAQDASGSTAREDLHTLGTVTATAQKRVEVVTDIPMSISVISEEQLDRLQVNNINDLAGLVPGLQVSSLGAPGRAMLSIRGIMPLGNTAATSVYVDDVPLTPNGSLSGATSGMFDLLPYDVQSVEVLRGPQGTLYGASALGGVIKYVTKRPDLETFSGRAGATFRVVDGGGRLGHSERAAINAPLVNGTLGLHASYAEQTSPGWIDNSVLHRRDTNDVRQNAGRAALLWKPSEAVDVLLSALHQENKGDNFATVALDPVTLQPKLPGHSNQYLLLQPSSIKYDVYGLSVDVDLGWADLTSASSWMKSHSWRLQDQSAEYVPLFGQNRASGPPLPTPRWTPTST</sequence>
<dbReference type="InterPro" id="IPR012910">
    <property type="entry name" value="Plug_dom"/>
</dbReference>
<proteinExistence type="inferred from homology"/>
<feature type="signal peptide" evidence="13">
    <location>
        <begin position="1"/>
        <end position="30"/>
    </location>
</feature>
<keyword evidence="2 11" id="KW-0813">Transport</keyword>
<evidence type="ECO:0000256" key="7">
    <source>
        <dbReference type="ARBA" id="ARBA00023065"/>
    </source>
</evidence>
<dbReference type="PANTHER" id="PTHR32552:SF81">
    <property type="entry name" value="TONB-DEPENDENT OUTER MEMBRANE RECEPTOR"/>
    <property type="match status" value="1"/>
</dbReference>
<keyword evidence="7" id="KW-0406">Ion transport</keyword>
<comment type="similarity">
    <text evidence="11">Belongs to the TonB-dependent receptor family.</text>
</comment>
<dbReference type="InterPro" id="IPR039426">
    <property type="entry name" value="TonB-dep_rcpt-like"/>
</dbReference>
<keyword evidence="10 11" id="KW-0998">Cell outer membrane</keyword>
<evidence type="ECO:0000256" key="11">
    <source>
        <dbReference type="PROSITE-ProRule" id="PRU01360"/>
    </source>
</evidence>
<evidence type="ECO:0000313" key="15">
    <source>
        <dbReference type="EMBL" id="KAF1017093.1"/>
    </source>
</evidence>
<gene>
    <name evidence="15" type="primary">cirA_4</name>
    <name evidence="15" type="ORF">GAK31_00352</name>
</gene>
<evidence type="ECO:0000256" key="3">
    <source>
        <dbReference type="ARBA" id="ARBA00022452"/>
    </source>
</evidence>
<keyword evidence="15" id="KW-0675">Receptor</keyword>
<evidence type="ECO:0000256" key="13">
    <source>
        <dbReference type="SAM" id="SignalP"/>
    </source>
</evidence>
<evidence type="ECO:0000256" key="4">
    <source>
        <dbReference type="ARBA" id="ARBA00022496"/>
    </source>
</evidence>
<keyword evidence="5 11" id="KW-0812">Transmembrane</keyword>
<evidence type="ECO:0000256" key="8">
    <source>
        <dbReference type="ARBA" id="ARBA00023077"/>
    </source>
</evidence>
<dbReference type="EMBL" id="WNDS01000001">
    <property type="protein sequence ID" value="KAF1017093.1"/>
    <property type="molecule type" value="Genomic_DNA"/>
</dbReference>
<keyword evidence="13" id="KW-0732">Signal</keyword>
<dbReference type="GO" id="GO:0006826">
    <property type="term" value="P:iron ion transport"/>
    <property type="evidence" value="ECO:0007669"/>
    <property type="project" value="UniProtKB-KW"/>
</dbReference>
<evidence type="ECO:0000313" key="16">
    <source>
        <dbReference type="Proteomes" id="UP000487117"/>
    </source>
</evidence>
<keyword evidence="3 11" id="KW-1134">Transmembrane beta strand</keyword>
<evidence type="ECO:0000256" key="10">
    <source>
        <dbReference type="ARBA" id="ARBA00023237"/>
    </source>
</evidence>
<feature type="region of interest" description="Disordered" evidence="12">
    <location>
        <begin position="351"/>
        <end position="371"/>
    </location>
</feature>
<evidence type="ECO:0000256" key="2">
    <source>
        <dbReference type="ARBA" id="ARBA00022448"/>
    </source>
</evidence>
<reference evidence="16" key="1">
    <citation type="journal article" date="2020" name="MBio">
        <title>Horizontal gene transfer to a defensive symbiont with a reduced genome amongst a multipartite beetle microbiome.</title>
        <authorList>
            <person name="Waterworth S.C."/>
            <person name="Florez L.V."/>
            <person name="Rees E.R."/>
            <person name="Hertweck C."/>
            <person name="Kaltenpoth M."/>
            <person name="Kwan J.C."/>
        </authorList>
    </citation>
    <scope>NUCLEOTIDE SEQUENCE [LARGE SCALE GENOMIC DNA]</scope>
</reference>
<dbReference type="AlphaFoldDB" id="A0A7V8FJA2"/>
<keyword evidence="8" id="KW-0798">TonB box</keyword>
<protein>
    <submittedName>
        <fullName evidence="15">Colicin I receptor</fullName>
    </submittedName>
</protein>
<keyword evidence="6" id="KW-0408">Iron</keyword>